<dbReference type="Proteomes" id="UP000091956">
    <property type="component" value="Unassembled WGS sequence"/>
</dbReference>
<dbReference type="EMBL" id="KV460234">
    <property type="protein sequence ID" value="OBT95665.1"/>
    <property type="molecule type" value="Genomic_DNA"/>
</dbReference>
<evidence type="ECO:0000313" key="2">
    <source>
        <dbReference type="Proteomes" id="UP000091956"/>
    </source>
</evidence>
<evidence type="ECO:0008006" key="3">
    <source>
        <dbReference type="Google" id="ProtNLM"/>
    </source>
</evidence>
<dbReference type="PANTHER" id="PTHR31904:SF1">
    <property type="entry name" value="BYPASS OF STOP CODON PROTEIN 5-RELATED"/>
    <property type="match status" value="1"/>
</dbReference>
<proteinExistence type="predicted"/>
<organism evidence="1 2">
    <name type="scientific">Pseudogymnoascus verrucosus</name>
    <dbReference type="NCBI Taxonomy" id="342668"/>
    <lineage>
        <taxon>Eukaryota</taxon>
        <taxon>Fungi</taxon>
        <taxon>Dikarya</taxon>
        <taxon>Ascomycota</taxon>
        <taxon>Pezizomycotina</taxon>
        <taxon>Leotiomycetes</taxon>
        <taxon>Thelebolales</taxon>
        <taxon>Thelebolaceae</taxon>
        <taxon>Pseudogymnoascus</taxon>
    </lineage>
</organism>
<gene>
    <name evidence="1" type="ORF">VE01_05935</name>
</gene>
<evidence type="ECO:0000313" key="1">
    <source>
        <dbReference type="EMBL" id="OBT95665.1"/>
    </source>
</evidence>
<reference evidence="2" key="2">
    <citation type="journal article" date="2018" name="Nat. Commun.">
        <title>Extreme sensitivity to ultraviolet light in the fungal pathogen causing white-nose syndrome of bats.</title>
        <authorList>
            <person name="Palmer J.M."/>
            <person name="Drees K.P."/>
            <person name="Foster J.T."/>
            <person name="Lindner D.L."/>
        </authorList>
    </citation>
    <scope>NUCLEOTIDE SEQUENCE [LARGE SCALE GENOMIC DNA]</scope>
    <source>
        <strain evidence="2">UAMH 10579</strain>
    </source>
</reference>
<dbReference type="AlphaFoldDB" id="A0A1B8GIN4"/>
<reference evidence="1 2" key="1">
    <citation type="submission" date="2016-03" db="EMBL/GenBank/DDBJ databases">
        <title>Comparative genomics of Pseudogymnoascus destructans, the fungus causing white-nose syndrome of bats.</title>
        <authorList>
            <person name="Palmer J.M."/>
            <person name="Drees K.P."/>
            <person name="Foster J.T."/>
            <person name="Lindner D.L."/>
        </authorList>
    </citation>
    <scope>NUCLEOTIDE SEQUENCE [LARGE SCALE GENOMIC DNA]</scope>
    <source>
        <strain evidence="1 2">UAMH 10579</strain>
    </source>
</reference>
<dbReference type="RefSeq" id="XP_018129398.1">
    <property type="nucleotide sequence ID" value="XM_018275393.2"/>
</dbReference>
<accession>A0A1B8GIN4</accession>
<dbReference type="InterPro" id="IPR039634">
    <property type="entry name" value="Bul1-like"/>
</dbReference>
<sequence length="513" mass="54390">MGLLPLTPSTLRTIDVVLASDPPTPSPAPKPITSYTTYDDIRGHILLTSSIPQPFSAVEISLLGTIRTTHPDHIAPIIAAPGTQHVFLKLVMPLPPSAYGANTSPGGEGGEDIHHLTPGQPLKIPFHFVVPARLLPVACKHDLESPAIQDLHLQLPPSMGNFLLPRDDLAPEMASVTYGIHAKLMSVPPSATSYPQTLASTLRKIHVVPASPEAPPLSAGKDSRYILSKTKSLRRGVFKGKLGTLTLSTTQPRAFCLPPPPTDHHGPTPSTLATLTLRFDPADASCLPPRLGALTAKIRATTVHSIRPARGIPDEETRSSPYEIHSGAYSTHVSLASHEVTGVAAPWTYVIPAPAYERRDSGYSTAESDGDINLANSGGKEGTGPYYTATIPLPLSLPANKTWIPTFHSCLVSRFYTLMIELMVHPPGKSAVPSCLALKVPVQVMGEGREGREEAFEAGGRAVVEGAALGWEGEGGGDLEGMEGVEGLQGVAVTEAGDELPGYVTPARRLRGR</sequence>
<dbReference type="STRING" id="342668.A0A1B8GIN4"/>
<dbReference type="PANTHER" id="PTHR31904">
    <property type="entry name" value="BYPASS OF STOP CODON PROTEIN 5-RELATED"/>
    <property type="match status" value="1"/>
</dbReference>
<dbReference type="GeneID" id="28839321"/>
<keyword evidence="2" id="KW-1185">Reference proteome</keyword>
<protein>
    <recommendedName>
        <fullName evidence="3">Arrestin-like N-terminal domain-containing protein</fullName>
    </recommendedName>
</protein>
<dbReference type="OrthoDB" id="2283785at2759"/>
<name>A0A1B8GIN4_9PEZI</name>